<reference evidence="2 3" key="1">
    <citation type="submission" date="2019-01" db="EMBL/GenBank/DDBJ databases">
        <title>A draft genome assembly of the solar-powered sea slug Elysia chlorotica.</title>
        <authorList>
            <person name="Cai H."/>
            <person name="Li Q."/>
            <person name="Fang X."/>
            <person name="Li J."/>
            <person name="Curtis N.E."/>
            <person name="Altenburger A."/>
            <person name="Shibata T."/>
            <person name="Feng M."/>
            <person name="Maeda T."/>
            <person name="Schwartz J.A."/>
            <person name="Shigenobu S."/>
            <person name="Lundholm N."/>
            <person name="Nishiyama T."/>
            <person name="Yang H."/>
            <person name="Hasebe M."/>
            <person name="Li S."/>
            <person name="Pierce S.K."/>
            <person name="Wang J."/>
        </authorList>
    </citation>
    <scope>NUCLEOTIDE SEQUENCE [LARGE SCALE GENOMIC DNA]</scope>
    <source>
        <strain evidence="2">EC2010</strain>
        <tissue evidence="2">Whole organism of an adult</tissue>
    </source>
</reference>
<sequence>MGAATRHLVYDGSSDWSSHLYQFELCADSLFLGDVEKGRFLQSTLAGPALKLVADRNREGRALGFREICDILRRRFDCEDDRTEAAWLKLDNAFQEKGESLHQWADRLRDIGFRIARGALGAYGAVEHRLVLRFCLTGLDKEAGRTVIETGPPSDLETAVERVQWLQHVKSASRSRSWFEDSSKDYSRGGGNPHFWEDRDYRQRRDSDSPDHRSRGIWSGDGRVSSTDFREQRPPDYSPANRAVGRGVESPLEALTKTNLVEEVKGLGKRMESESKVRVTMDGCLQVLDNKVQTLERARRWSLSQSPRRRSPSHDNACFGRGSTNHFRSGCPKSPSSHFRIEEVLNMGIRVIHRLCVKT</sequence>
<keyword evidence="3" id="KW-1185">Reference proteome</keyword>
<feature type="region of interest" description="Disordered" evidence="1">
    <location>
        <begin position="180"/>
        <end position="250"/>
    </location>
</feature>
<evidence type="ECO:0000256" key="1">
    <source>
        <dbReference type="SAM" id="MobiDB-lite"/>
    </source>
</evidence>
<gene>
    <name evidence="2" type="ORF">EGW08_021081</name>
</gene>
<accession>A0A3S1AZG0</accession>
<organism evidence="2 3">
    <name type="scientific">Elysia chlorotica</name>
    <name type="common">Eastern emerald elysia</name>
    <name type="synonym">Sea slug</name>
    <dbReference type="NCBI Taxonomy" id="188477"/>
    <lineage>
        <taxon>Eukaryota</taxon>
        <taxon>Metazoa</taxon>
        <taxon>Spiralia</taxon>
        <taxon>Lophotrochozoa</taxon>
        <taxon>Mollusca</taxon>
        <taxon>Gastropoda</taxon>
        <taxon>Heterobranchia</taxon>
        <taxon>Euthyneura</taxon>
        <taxon>Panpulmonata</taxon>
        <taxon>Sacoglossa</taxon>
        <taxon>Placobranchoidea</taxon>
        <taxon>Plakobranchidae</taxon>
        <taxon>Elysia</taxon>
    </lineage>
</organism>
<dbReference type="AlphaFoldDB" id="A0A3S1AZG0"/>
<comment type="caution">
    <text evidence="2">The sequence shown here is derived from an EMBL/GenBank/DDBJ whole genome shotgun (WGS) entry which is preliminary data.</text>
</comment>
<dbReference type="OrthoDB" id="6149959at2759"/>
<dbReference type="EMBL" id="RQTK01001263">
    <property type="protein sequence ID" value="RUS71155.1"/>
    <property type="molecule type" value="Genomic_DNA"/>
</dbReference>
<evidence type="ECO:0000313" key="3">
    <source>
        <dbReference type="Proteomes" id="UP000271974"/>
    </source>
</evidence>
<evidence type="ECO:0000313" key="2">
    <source>
        <dbReference type="EMBL" id="RUS71155.1"/>
    </source>
</evidence>
<name>A0A3S1AZG0_ELYCH</name>
<feature type="compositionally biased region" description="Basic and acidic residues" evidence="1">
    <location>
        <begin position="195"/>
        <end position="214"/>
    </location>
</feature>
<feature type="region of interest" description="Disordered" evidence="1">
    <location>
        <begin position="300"/>
        <end position="333"/>
    </location>
</feature>
<dbReference type="Proteomes" id="UP000271974">
    <property type="component" value="Unassembled WGS sequence"/>
</dbReference>
<protein>
    <submittedName>
        <fullName evidence="2">Uncharacterized protein</fullName>
    </submittedName>
</protein>
<proteinExistence type="predicted"/>